<organism evidence="1 2">
    <name type="scientific">Streptomyces xanthochromogenes</name>
    <dbReference type="NCBI Taxonomy" id="67384"/>
    <lineage>
        <taxon>Bacteria</taxon>
        <taxon>Bacillati</taxon>
        <taxon>Actinomycetota</taxon>
        <taxon>Actinomycetes</taxon>
        <taxon>Kitasatosporales</taxon>
        <taxon>Streptomycetaceae</taxon>
        <taxon>Streptomyces</taxon>
    </lineage>
</organism>
<gene>
    <name evidence="1" type="ORF">GCM10010326_71950</name>
</gene>
<evidence type="ECO:0000313" key="2">
    <source>
        <dbReference type="Proteomes" id="UP000600946"/>
    </source>
</evidence>
<name>A0ABQ3AV27_9ACTN</name>
<dbReference type="Proteomes" id="UP000600946">
    <property type="component" value="Unassembled WGS sequence"/>
</dbReference>
<reference evidence="2" key="1">
    <citation type="journal article" date="2019" name="Int. J. Syst. Evol. Microbiol.">
        <title>The Global Catalogue of Microorganisms (GCM) 10K type strain sequencing project: providing services to taxonomists for standard genome sequencing and annotation.</title>
        <authorList>
            <consortium name="The Broad Institute Genomics Platform"/>
            <consortium name="The Broad Institute Genome Sequencing Center for Infectious Disease"/>
            <person name="Wu L."/>
            <person name="Ma J."/>
        </authorList>
    </citation>
    <scope>NUCLEOTIDE SEQUENCE [LARGE SCALE GENOMIC DNA]</scope>
    <source>
        <strain evidence="2">JCM 4594</strain>
    </source>
</reference>
<keyword evidence="2" id="KW-1185">Reference proteome</keyword>
<accession>A0ABQ3AV27</accession>
<protein>
    <submittedName>
        <fullName evidence="1">Uncharacterized protein</fullName>
    </submittedName>
</protein>
<sequence length="62" mass="6379">MGSAGQPERLSSGEPLDLTPVLKARYQGAPGWSAVTLLLASPFAHQSASQPDKKGFLGSVAV</sequence>
<proteinExistence type="predicted"/>
<dbReference type="EMBL" id="BMUU01000019">
    <property type="protein sequence ID" value="GGY67023.1"/>
    <property type="molecule type" value="Genomic_DNA"/>
</dbReference>
<evidence type="ECO:0000313" key="1">
    <source>
        <dbReference type="EMBL" id="GGY67023.1"/>
    </source>
</evidence>
<comment type="caution">
    <text evidence="1">The sequence shown here is derived from an EMBL/GenBank/DDBJ whole genome shotgun (WGS) entry which is preliminary data.</text>
</comment>